<dbReference type="Proteomes" id="UP000053558">
    <property type="component" value="Unassembled WGS sequence"/>
</dbReference>
<comment type="subcellular location">
    <subcellularLocation>
        <location evidence="1">Mitochondrion</location>
    </subcellularLocation>
</comment>
<sequence>MPVQCFASSFSASAMKFLMLSILKCTVLTTALPHCIRQGTRRQQAGFSSRKVNQAHLEPALMGTASLTRSTRGLPGEGASFFDPPKEARNASAQRSGLTPSAMPLSHPRRFKSKLSTVHRGTAFEERSRRLLEETMSMTLTRVGGRADGGIDLQGWWWLPLKSKEQRDRLRVIGQCKAVTKKISPNFVREMEGVLARFLRVPATEEQAVAMLVSEAPFSQNSIIRTMESHVPFLLLHLPPLPEEHTLTSETGVTSNTTSPYGTIGQAIWNPALGSRSGLLGGRAEIRWVRSEKNDEPARPGLWWEGSRLANWVPGGDDHRVDSS</sequence>
<dbReference type="OMA" id="HHASCAG"/>
<dbReference type="KEGG" id="cput:CONPUDRAFT_146236"/>
<dbReference type="InterPro" id="IPR011856">
    <property type="entry name" value="tRNA_endonuc-like_dom_sf"/>
</dbReference>
<dbReference type="InterPro" id="IPR018828">
    <property type="entry name" value="RRG7"/>
</dbReference>
<feature type="region of interest" description="Disordered" evidence="3">
    <location>
        <begin position="73"/>
        <end position="106"/>
    </location>
</feature>
<dbReference type="Gene3D" id="3.40.1350.10">
    <property type="match status" value="1"/>
</dbReference>
<evidence type="ECO:0000256" key="3">
    <source>
        <dbReference type="SAM" id="MobiDB-lite"/>
    </source>
</evidence>
<evidence type="ECO:0000313" key="6">
    <source>
        <dbReference type="Proteomes" id="UP000053558"/>
    </source>
</evidence>
<feature type="chain" id="PRO_5024379846" description="Required for respiratory growth protein 7, mitochondrial" evidence="4">
    <location>
        <begin position="32"/>
        <end position="324"/>
    </location>
</feature>
<dbReference type="GO" id="GO:0003676">
    <property type="term" value="F:nucleic acid binding"/>
    <property type="evidence" value="ECO:0007669"/>
    <property type="project" value="InterPro"/>
</dbReference>
<reference evidence="6" key="1">
    <citation type="journal article" date="2012" name="Science">
        <title>The Paleozoic origin of enzymatic lignin decomposition reconstructed from 31 fungal genomes.</title>
        <authorList>
            <person name="Floudas D."/>
            <person name="Binder M."/>
            <person name="Riley R."/>
            <person name="Barry K."/>
            <person name="Blanchette R.A."/>
            <person name="Henrissat B."/>
            <person name="Martinez A.T."/>
            <person name="Otillar R."/>
            <person name="Spatafora J.W."/>
            <person name="Yadav J.S."/>
            <person name="Aerts A."/>
            <person name="Benoit I."/>
            <person name="Boyd A."/>
            <person name="Carlson A."/>
            <person name="Copeland A."/>
            <person name="Coutinho P.M."/>
            <person name="de Vries R.P."/>
            <person name="Ferreira P."/>
            <person name="Findley K."/>
            <person name="Foster B."/>
            <person name="Gaskell J."/>
            <person name="Glotzer D."/>
            <person name="Gorecki P."/>
            <person name="Heitman J."/>
            <person name="Hesse C."/>
            <person name="Hori C."/>
            <person name="Igarashi K."/>
            <person name="Jurgens J.A."/>
            <person name="Kallen N."/>
            <person name="Kersten P."/>
            <person name="Kohler A."/>
            <person name="Kuees U."/>
            <person name="Kumar T.K.A."/>
            <person name="Kuo A."/>
            <person name="LaButti K."/>
            <person name="Larrondo L.F."/>
            <person name="Lindquist E."/>
            <person name="Ling A."/>
            <person name="Lombard V."/>
            <person name="Lucas S."/>
            <person name="Lundell T."/>
            <person name="Martin R."/>
            <person name="McLaughlin D.J."/>
            <person name="Morgenstern I."/>
            <person name="Morin E."/>
            <person name="Murat C."/>
            <person name="Nagy L.G."/>
            <person name="Nolan M."/>
            <person name="Ohm R.A."/>
            <person name="Patyshakuliyeva A."/>
            <person name="Rokas A."/>
            <person name="Ruiz-Duenas F.J."/>
            <person name="Sabat G."/>
            <person name="Salamov A."/>
            <person name="Samejima M."/>
            <person name="Schmutz J."/>
            <person name="Slot J.C."/>
            <person name="St John F."/>
            <person name="Stenlid J."/>
            <person name="Sun H."/>
            <person name="Sun S."/>
            <person name="Syed K."/>
            <person name="Tsang A."/>
            <person name="Wiebenga A."/>
            <person name="Young D."/>
            <person name="Pisabarro A."/>
            <person name="Eastwood D.C."/>
            <person name="Martin F."/>
            <person name="Cullen D."/>
            <person name="Grigoriev I.V."/>
            <person name="Hibbett D.S."/>
        </authorList>
    </citation>
    <scope>NUCLEOTIDE SEQUENCE [LARGE SCALE GENOMIC DNA]</scope>
    <source>
        <strain evidence="6">RWD-64-598 SS2</strain>
    </source>
</reference>
<name>A0A5M3ME63_CONPW</name>
<comment type="caution">
    <text evidence="5">The sequence shown here is derived from an EMBL/GenBank/DDBJ whole genome shotgun (WGS) entry which is preliminary data.</text>
</comment>
<dbReference type="PANTHER" id="PTHR28133:SF1">
    <property type="entry name" value="REQUIRED FOR RESPIRATORY GROWTH PROTEIN 7, MITOCHONDRIAL"/>
    <property type="match status" value="1"/>
</dbReference>
<proteinExistence type="predicted"/>
<accession>A0A5M3ME63</accession>
<dbReference type="RefSeq" id="XP_007772607.1">
    <property type="nucleotide sequence ID" value="XM_007774417.1"/>
</dbReference>
<feature type="signal peptide" evidence="4">
    <location>
        <begin position="1"/>
        <end position="31"/>
    </location>
</feature>
<evidence type="ECO:0000256" key="1">
    <source>
        <dbReference type="ARBA" id="ARBA00004173"/>
    </source>
</evidence>
<dbReference type="PANTHER" id="PTHR28133">
    <property type="entry name" value="REQUIRED FOR RESPIRATORY GROWTH PROTEIN 7, MITOCHONDRIAL"/>
    <property type="match status" value="1"/>
</dbReference>
<evidence type="ECO:0008006" key="7">
    <source>
        <dbReference type="Google" id="ProtNLM"/>
    </source>
</evidence>
<keyword evidence="4" id="KW-0732">Signal</keyword>
<dbReference type="GeneID" id="19202176"/>
<protein>
    <recommendedName>
        <fullName evidence="7">Required for respiratory growth protein 7, mitochondrial</fullName>
    </recommendedName>
</protein>
<dbReference type="Pfam" id="PF10356">
    <property type="entry name" value="RRG7"/>
    <property type="match status" value="1"/>
</dbReference>
<dbReference type="GO" id="GO:0005739">
    <property type="term" value="C:mitochondrion"/>
    <property type="evidence" value="ECO:0007669"/>
    <property type="project" value="UniProtKB-SubCell"/>
</dbReference>
<organism evidence="5 6">
    <name type="scientific">Coniophora puteana (strain RWD-64-598)</name>
    <name type="common">Brown rot fungus</name>
    <dbReference type="NCBI Taxonomy" id="741705"/>
    <lineage>
        <taxon>Eukaryota</taxon>
        <taxon>Fungi</taxon>
        <taxon>Dikarya</taxon>
        <taxon>Basidiomycota</taxon>
        <taxon>Agaricomycotina</taxon>
        <taxon>Agaricomycetes</taxon>
        <taxon>Agaricomycetidae</taxon>
        <taxon>Boletales</taxon>
        <taxon>Coniophorineae</taxon>
        <taxon>Coniophoraceae</taxon>
        <taxon>Coniophora</taxon>
    </lineage>
</organism>
<keyword evidence="2" id="KW-0496">Mitochondrion</keyword>
<dbReference type="EMBL" id="JH711584">
    <property type="protein sequence ID" value="EIW77190.1"/>
    <property type="molecule type" value="Genomic_DNA"/>
</dbReference>
<evidence type="ECO:0000256" key="4">
    <source>
        <dbReference type="SAM" id="SignalP"/>
    </source>
</evidence>
<evidence type="ECO:0000313" key="5">
    <source>
        <dbReference type="EMBL" id="EIW77190.1"/>
    </source>
</evidence>
<dbReference type="OrthoDB" id="20734at2759"/>
<keyword evidence="6" id="KW-1185">Reference proteome</keyword>
<gene>
    <name evidence="5" type="ORF">CONPUDRAFT_146236</name>
</gene>
<evidence type="ECO:0000256" key="2">
    <source>
        <dbReference type="ARBA" id="ARBA00023128"/>
    </source>
</evidence>
<dbReference type="AlphaFoldDB" id="A0A5M3ME63"/>